<feature type="region of interest" description="Disordered" evidence="2">
    <location>
        <begin position="202"/>
        <end position="228"/>
    </location>
</feature>
<dbReference type="Proteomes" id="UP000601435">
    <property type="component" value="Unassembled WGS sequence"/>
</dbReference>
<organism evidence="3 4">
    <name type="scientific">Symbiodinium necroappetens</name>
    <dbReference type="NCBI Taxonomy" id="1628268"/>
    <lineage>
        <taxon>Eukaryota</taxon>
        <taxon>Sar</taxon>
        <taxon>Alveolata</taxon>
        <taxon>Dinophyceae</taxon>
        <taxon>Suessiales</taxon>
        <taxon>Symbiodiniaceae</taxon>
        <taxon>Symbiodinium</taxon>
    </lineage>
</organism>
<feature type="coiled-coil region" evidence="1">
    <location>
        <begin position="89"/>
        <end position="196"/>
    </location>
</feature>
<feature type="coiled-coil region" evidence="1">
    <location>
        <begin position="3"/>
        <end position="37"/>
    </location>
</feature>
<evidence type="ECO:0000256" key="2">
    <source>
        <dbReference type="SAM" id="MobiDB-lite"/>
    </source>
</evidence>
<evidence type="ECO:0000256" key="1">
    <source>
        <dbReference type="SAM" id="Coils"/>
    </source>
</evidence>
<evidence type="ECO:0000313" key="4">
    <source>
        <dbReference type="Proteomes" id="UP000601435"/>
    </source>
</evidence>
<dbReference type="OrthoDB" id="441833at2759"/>
<sequence>EQHQQLEKARQADEKEIQNLQREVANAESKLADQEQQWRAKVLEAQGAAPATAVRRGQISIEALEEIQGKVSERDARIAVLESDLQKSMSDRESAVAEERAKVRKLELELGLVAEGDMAKLRQALRAEHDAEVAQISQAAQESVQTLQQLLDQTEEHLQRQQQDTARLHQNLSEQRAKHAEETVQLQQEIAGLRQELFQIRHQQQSDVGASARLSPLPPPPPDESARLGDSIGSEAFVGMEGLGNRLDEQREQVVSLHHRLEQQHEEFQSLLDQQHQEARRREEQLRGREERLHQEYQAREQRLLDLQEAQRQQRDQELLRIKEELASLHSANGANAEVPCPALIAHPSPAPTSLG</sequence>
<keyword evidence="1" id="KW-0175">Coiled coil</keyword>
<reference evidence="3" key="1">
    <citation type="submission" date="2021-02" db="EMBL/GenBank/DDBJ databases">
        <authorList>
            <person name="Dougan E. K."/>
            <person name="Rhodes N."/>
            <person name="Thang M."/>
            <person name="Chan C."/>
        </authorList>
    </citation>
    <scope>NUCLEOTIDE SEQUENCE</scope>
</reference>
<protein>
    <submittedName>
        <fullName evidence="3">Uncharacterized protein</fullName>
    </submittedName>
</protein>
<evidence type="ECO:0000313" key="3">
    <source>
        <dbReference type="EMBL" id="CAE7567505.1"/>
    </source>
</evidence>
<dbReference type="AlphaFoldDB" id="A0A812UIK0"/>
<keyword evidence="4" id="KW-1185">Reference proteome</keyword>
<feature type="non-terminal residue" evidence="3">
    <location>
        <position position="356"/>
    </location>
</feature>
<proteinExistence type="predicted"/>
<gene>
    <name evidence="3" type="ORF">SNEC2469_LOCUS16526</name>
</gene>
<comment type="caution">
    <text evidence="3">The sequence shown here is derived from an EMBL/GenBank/DDBJ whole genome shotgun (WGS) entry which is preliminary data.</text>
</comment>
<feature type="coiled-coil region" evidence="1">
    <location>
        <begin position="247"/>
        <end position="325"/>
    </location>
</feature>
<name>A0A812UIK0_9DINO</name>
<dbReference type="EMBL" id="CAJNJA010026934">
    <property type="protein sequence ID" value="CAE7567505.1"/>
    <property type="molecule type" value="Genomic_DNA"/>
</dbReference>
<accession>A0A812UIK0</accession>